<dbReference type="RefSeq" id="WP_335959620.1">
    <property type="nucleotide sequence ID" value="NZ_JAXBLX010000006.1"/>
</dbReference>
<dbReference type="Gene3D" id="4.10.280.10">
    <property type="entry name" value="Helix-loop-helix DNA-binding domain"/>
    <property type="match status" value="1"/>
</dbReference>
<dbReference type="SUPFAM" id="SSF140500">
    <property type="entry name" value="BAS1536-like"/>
    <property type="match status" value="1"/>
</dbReference>
<sequence length="56" mass="6495">MKIQQLIMTNLEDKIESLRLRMIATGEQKGLTHSETIKYSQKLDGILNEYSRINAE</sequence>
<protein>
    <submittedName>
        <fullName evidence="2">Aspartyl-phosphate phosphatase Spo0E family protein</fullName>
    </submittedName>
</protein>
<dbReference type="InterPro" id="IPR018540">
    <property type="entry name" value="Spo0E-like"/>
</dbReference>
<dbReference type="Proteomes" id="UP001589838">
    <property type="component" value="Unassembled WGS sequence"/>
</dbReference>
<comment type="caution">
    <text evidence="2">The sequence shown here is derived from an EMBL/GenBank/DDBJ whole genome shotgun (WGS) entry which is preliminary data.</text>
</comment>
<keyword evidence="1" id="KW-0175">Coiled coil</keyword>
<dbReference type="EMBL" id="JBHLUX010000036">
    <property type="protein sequence ID" value="MFC0471743.1"/>
    <property type="molecule type" value="Genomic_DNA"/>
</dbReference>
<dbReference type="InterPro" id="IPR037208">
    <property type="entry name" value="Spo0E-like_sf"/>
</dbReference>
<proteinExistence type="predicted"/>
<reference evidence="2 3" key="1">
    <citation type="submission" date="2024-09" db="EMBL/GenBank/DDBJ databases">
        <authorList>
            <person name="Sun Q."/>
            <person name="Mori K."/>
        </authorList>
    </citation>
    <scope>NUCLEOTIDE SEQUENCE [LARGE SCALE GENOMIC DNA]</scope>
    <source>
        <strain evidence="2 3">NCAIM B.02610</strain>
    </source>
</reference>
<keyword evidence="3" id="KW-1185">Reference proteome</keyword>
<name>A0ABV6KEI8_9BACI</name>
<dbReference type="InterPro" id="IPR036638">
    <property type="entry name" value="HLH_DNA-bd_sf"/>
</dbReference>
<accession>A0ABV6KEI8</accession>
<dbReference type="Pfam" id="PF09388">
    <property type="entry name" value="SpoOE-like"/>
    <property type="match status" value="1"/>
</dbReference>
<evidence type="ECO:0000256" key="1">
    <source>
        <dbReference type="SAM" id="Coils"/>
    </source>
</evidence>
<organism evidence="2 3">
    <name type="scientific">Halalkalibacter kiskunsagensis</name>
    <dbReference type="NCBI Taxonomy" id="1548599"/>
    <lineage>
        <taxon>Bacteria</taxon>
        <taxon>Bacillati</taxon>
        <taxon>Bacillota</taxon>
        <taxon>Bacilli</taxon>
        <taxon>Bacillales</taxon>
        <taxon>Bacillaceae</taxon>
        <taxon>Halalkalibacter</taxon>
    </lineage>
</organism>
<evidence type="ECO:0000313" key="2">
    <source>
        <dbReference type="EMBL" id="MFC0471743.1"/>
    </source>
</evidence>
<gene>
    <name evidence="2" type="ORF">ACFFHM_14875</name>
</gene>
<feature type="coiled-coil region" evidence="1">
    <location>
        <begin position="1"/>
        <end position="28"/>
    </location>
</feature>
<evidence type="ECO:0000313" key="3">
    <source>
        <dbReference type="Proteomes" id="UP001589838"/>
    </source>
</evidence>